<keyword evidence="2" id="KW-1185">Reference proteome</keyword>
<evidence type="ECO:0000313" key="1">
    <source>
        <dbReference type="EMBL" id="PON89807.1"/>
    </source>
</evidence>
<reference evidence="2" key="1">
    <citation type="submission" date="2016-06" db="EMBL/GenBank/DDBJ databases">
        <title>Parallel loss of symbiosis genes in relatives of nitrogen-fixing non-legume Parasponia.</title>
        <authorList>
            <person name="Van Velzen R."/>
            <person name="Holmer R."/>
            <person name="Bu F."/>
            <person name="Rutten L."/>
            <person name="Van Zeijl A."/>
            <person name="Liu W."/>
            <person name="Santuari L."/>
            <person name="Cao Q."/>
            <person name="Sharma T."/>
            <person name="Shen D."/>
            <person name="Roswanjaya Y."/>
            <person name="Wardhani T."/>
            <person name="Kalhor M.S."/>
            <person name="Jansen J."/>
            <person name="Van den Hoogen J."/>
            <person name="Gungor B."/>
            <person name="Hartog M."/>
            <person name="Hontelez J."/>
            <person name="Verver J."/>
            <person name="Yang W.-C."/>
            <person name="Schijlen E."/>
            <person name="Repin R."/>
            <person name="Schilthuizen M."/>
            <person name="Schranz E."/>
            <person name="Heidstra R."/>
            <person name="Miyata K."/>
            <person name="Fedorova E."/>
            <person name="Kohlen W."/>
            <person name="Bisseling T."/>
            <person name="Smit S."/>
            <person name="Geurts R."/>
        </authorList>
    </citation>
    <scope>NUCLEOTIDE SEQUENCE [LARGE SCALE GENOMIC DNA]</scope>
    <source>
        <strain evidence="2">cv. RG33-2</strain>
    </source>
</reference>
<accession>A0A2P5EW90</accession>
<dbReference type="AlphaFoldDB" id="A0A2P5EW90"/>
<dbReference type="Proteomes" id="UP000237000">
    <property type="component" value="Unassembled WGS sequence"/>
</dbReference>
<dbReference type="OrthoDB" id="1759957at2759"/>
<name>A0A2P5EW90_TREOI</name>
<sequence length="131" mass="14561">MIGATRDQMYRAAVAQPVTILTHTDGQPTSTNFPLSPTDVDQPVRSIAEYILAREKIRWKNEYEYDTGLDFSFSSCSSVLSSGSRGFPAPSHGKPVVNFQQTLLYCEIRNTDPESSLYLKTIVPSKVPQTT</sequence>
<proteinExistence type="predicted"/>
<organism evidence="1 2">
    <name type="scientific">Trema orientale</name>
    <name type="common">Charcoal tree</name>
    <name type="synonym">Celtis orientalis</name>
    <dbReference type="NCBI Taxonomy" id="63057"/>
    <lineage>
        <taxon>Eukaryota</taxon>
        <taxon>Viridiplantae</taxon>
        <taxon>Streptophyta</taxon>
        <taxon>Embryophyta</taxon>
        <taxon>Tracheophyta</taxon>
        <taxon>Spermatophyta</taxon>
        <taxon>Magnoliopsida</taxon>
        <taxon>eudicotyledons</taxon>
        <taxon>Gunneridae</taxon>
        <taxon>Pentapetalae</taxon>
        <taxon>rosids</taxon>
        <taxon>fabids</taxon>
        <taxon>Rosales</taxon>
        <taxon>Cannabaceae</taxon>
        <taxon>Trema</taxon>
    </lineage>
</organism>
<gene>
    <name evidence="1" type="ORF">TorRG33x02_143300</name>
</gene>
<dbReference type="EMBL" id="JXTC01000089">
    <property type="protein sequence ID" value="PON89807.1"/>
    <property type="molecule type" value="Genomic_DNA"/>
</dbReference>
<comment type="caution">
    <text evidence="1">The sequence shown here is derived from an EMBL/GenBank/DDBJ whole genome shotgun (WGS) entry which is preliminary data.</text>
</comment>
<protein>
    <submittedName>
        <fullName evidence="1">Uncharacterized protein</fullName>
    </submittedName>
</protein>
<evidence type="ECO:0000313" key="2">
    <source>
        <dbReference type="Proteomes" id="UP000237000"/>
    </source>
</evidence>
<dbReference type="InParanoid" id="A0A2P5EW90"/>